<evidence type="ECO:0000313" key="12">
    <source>
        <dbReference type="Proteomes" id="UP001459277"/>
    </source>
</evidence>
<name>A0AAW2CXI4_9ROSI</name>
<proteinExistence type="predicted"/>
<dbReference type="PANTHER" id="PTHR42853:SF1">
    <property type="entry name" value="ACETYL-COA CARBOXYTRANSFERASE"/>
    <property type="match status" value="1"/>
</dbReference>
<evidence type="ECO:0000256" key="7">
    <source>
        <dbReference type="ARBA" id="ARBA00023160"/>
    </source>
</evidence>
<evidence type="ECO:0000256" key="3">
    <source>
        <dbReference type="ARBA" id="ARBA00022741"/>
    </source>
</evidence>
<protein>
    <recommendedName>
        <fullName evidence="1">acetyl-CoA carboxytransferase</fullName>
        <ecNumber evidence="1">2.1.3.15</ecNumber>
    </recommendedName>
</protein>
<feature type="region of interest" description="Disordered" evidence="9">
    <location>
        <begin position="407"/>
        <end position="426"/>
    </location>
</feature>
<dbReference type="EC" id="2.1.3.15" evidence="1"/>
<evidence type="ECO:0000256" key="9">
    <source>
        <dbReference type="SAM" id="MobiDB-lite"/>
    </source>
</evidence>
<evidence type="ECO:0000256" key="6">
    <source>
        <dbReference type="ARBA" id="ARBA00023098"/>
    </source>
</evidence>
<keyword evidence="3" id="KW-0547">Nucleotide-binding</keyword>
<evidence type="ECO:0000256" key="4">
    <source>
        <dbReference type="ARBA" id="ARBA00022832"/>
    </source>
</evidence>
<dbReference type="GO" id="GO:0005524">
    <property type="term" value="F:ATP binding"/>
    <property type="evidence" value="ECO:0007669"/>
    <property type="project" value="UniProtKB-KW"/>
</dbReference>
<comment type="caution">
    <text evidence="11">The sequence shown here is derived from an EMBL/GenBank/DDBJ whole genome shotgun (WGS) entry which is preliminary data.</text>
</comment>
<dbReference type="EMBL" id="JAZDWU010000005">
    <property type="protein sequence ID" value="KAL0002509.1"/>
    <property type="molecule type" value="Genomic_DNA"/>
</dbReference>
<evidence type="ECO:0000313" key="11">
    <source>
        <dbReference type="EMBL" id="KAL0002509.1"/>
    </source>
</evidence>
<dbReference type="Proteomes" id="UP001459277">
    <property type="component" value="Unassembled WGS sequence"/>
</dbReference>
<dbReference type="PRINTS" id="PR01069">
    <property type="entry name" value="ACCCTRFRASEA"/>
</dbReference>
<dbReference type="PROSITE" id="PS50989">
    <property type="entry name" value="COA_CT_CTER"/>
    <property type="match status" value="1"/>
</dbReference>
<dbReference type="GO" id="GO:0016743">
    <property type="term" value="F:carboxyl- or carbamoyltransferase activity"/>
    <property type="evidence" value="ECO:0007669"/>
    <property type="project" value="InterPro"/>
</dbReference>
<keyword evidence="6" id="KW-0443">Lipid metabolism</keyword>
<dbReference type="GO" id="GO:0009317">
    <property type="term" value="C:acetyl-CoA carboxylase complex"/>
    <property type="evidence" value="ECO:0007669"/>
    <property type="project" value="InterPro"/>
</dbReference>
<keyword evidence="7" id="KW-0275">Fatty acid biosynthesis</keyword>
<dbReference type="InterPro" id="IPR029045">
    <property type="entry name" value="ClpP/crotonase-like_dom_sf"/>
</dbReference>
<accession>A0AAW2CXI4</accession>
<reference evidence="11 12" key="1">
    <citation type="submission" date="2024-01" db="EMBL/GenBank/DDBJ databases">
        <title>A telomere-to-telomere, gap-free genome of sweet tea (Lithocarpus litseifolius).</title>
        <authorList>
            <person name="Zhou J."/>
        </authorList>
    </citation>
    <scope>NUCLEOTIDE SEQUENCE [LARGE SCALE GENOMIC DNA]</scope>
    <source>
        <strain evidence="11">Zhou-2022a</strain>
        <tissue evidence="11">Leaf</tissue>
    </source>
</reference>
<comment type="catalytic activity">
    <reaction evidence="8">
        <text>N(6)-carboxybiotinyl-L-lysyl-[protein] + acetyl-CoA = N(6)-biotinyl-L-lysyl-[protein] + malonyl-CoA</text>
        <dbReference type="Rhea" id="RHEA:54728"/>
        <dbReference type="Rhea" id="RHEA-COMP:10505"/>
        <dbReference type="Rhea" id="RHEA-COMP:10506"/>
        <dbReference type="ChEBI" id="CHEBI:57288"/>
        <dbReference type="ChEBI" id="CHEBI:57384"/>
        <dbReference type="ChEBI" id="CHEBI:83144"/>
        <dbReference type="ChEBI" id="CHEBI:83145"/>
        <dbReference type="EC" id="2.1.3.15"/>
    </reaction>
</comment>
<dbReference type="Pfam" id="PF03255">
    <property type="entry name" value="ACCA"/>
    <property type="match status" value="1"/>
</dbReference>
<keyword evidence="4" id="KW-0276">Fatty acid metabolism</keyword>
<keyword evidence="12" id="KW-1185">Reference proteome</keyword>
<dbReference type="AlphaFoldDB" id="A0AAW2CXI4"/>
<organism evidence="11 12">
    <name type="scientific">Lithocarpus litseifolius</name>
    <dbReference type="NCBI Taxonomy" id="425828"/>
    <lineage>
        <taxon>Eukaryota</taxon>
        <taxon>Viridiplantae</taxon>
        <taxon>Streptophyta</taxon>
        <taxon>Embryophyta</taxon>
        <taxon>Tracheophyta</taxon>
        <taxon>Spermatophyta</taxon>
        <taxon>Magnoliopsida</taxon>
        <taxon>eudicotyledons</taxon>
        <taxon>Gunneridae</taxon>
        <taxon>Pentapetalae</taxon>
        <taxon>rosids</taxon>
        <taxon>fabids</taxon>
        <taxon>Fagales</taxon>
        <taxon>Fagaceae</taxon>
        <taxon>Lithocarpus</taxon>
    </lineage>
</organism>
<evidence type="ECO:0000256" key="1">
    <source>
        <dbReference type="ARBA" id="ARBA00011883"/>
    </source>
</evidence>
<dbReference type="InterPro" id="IPR001095">
    <property type="entry name" value="Acetyl_CoA_COase_a_su"/>
</dbReference>
<gene>
    <name evidence="11" type="ORF">SO802_016290</name>
</gene>
<keyword evidence="2" id="KW-0444">Lipid biosynthesis</keyword>
<sequence>MATLSIVTGKCGGGSEGKDQGFESRSHLDFGKDFFGSYLFRTSSRGVNRNWSKAFEGSSIRSRNRFRVSAKVKRGKNHDYPWPDDIDPNFTGSYLTFLSHFKPLSEKPKPVTVPFEKSLVDLEQKIIEALKGLYTNLTPMQRLTIARHPNRPTVLNYIFNITEKWVELHGDCAGYDDPAIVTGIGSMDGKTYMFIGHQKGRNTKENIARNFAMPTPHCYWKALRMMKYADHHGFPIVTFVDTPGAFADLKSEELGQAAERLKITAQEHYKLKIADGVIPEALGGAHTDPVWTSQQIKLAITDAMKELANMDKKELLNHRRLKFRSIGGVQEGIAVDPEKKRNMKPSDNNVPKTADMESELENLKKILEAGPSDHTNIDLIEKLKQDVNQEIDRALISMGLQEKLEPIKSELSKAPNPTDQPPNRNLKEDMDAIMQEFKHKLSQPGAYLGLKYKLGS</sequence>
<dbReference type="GO" id="GO:0006633">
    <property type="term" value="P:fatty acid biosynthetic process"/>
    <property type="evidence" value="ECO:0007669"/>
    <property type="project" value="UniProtKB-KW"/>
</dbReference>
<dbReference type="GO" id="GO:0003989">
    <property type="term" value="F:acetyl-CoA carboxylase activity"/>
    <property type="evidence" value="ECO:0007669"/>
    <property type="project" value="InterPro"/>
</dbReference>
<evidence type="ECO:0000256" key="5">
    <source>
        <dbReference type="ARBA" id="ARBA00022840"/>
    </source>
</evidence>
<evidence type="ECO:0000259" key="10">
    <source>
        <dbReference type="PROSITE" id="PS50989"/>
    </source>
</evidence>
<dbReference type="Gene3D" id="3.90.226.10">
    <property type="entry name" value="2-enoyl-CoA Hydratase, Chain A, domain 1"/>
    <property type="match status" value="2"/>
</dbReference>
<keyword evidence="5" id="KW-0067">ATP-binding</keyword>
<dbReference type="PANTHER" id="PTHR42853">
    <property type="entry name" value="ACETYL-COENZYME A CARBOXYLASE CARBOXYL TRANSFERASE SUBUNIT ALPHA"/>
    <property type="match status" value="1"/>
</dbReference>
<evidence type="ECO:0000256" key="8">
    <source>
        <dbReference type="ARBA" id="ARBA00049152"/>
    </source>
</evidence>
<dbReference type="InterPro" id="IPR011763">
    <property type="entry name" value="COA_CT_C"/>
</dbReference>
<dbReference type="SUPFAM" id="SSF52096">
    <property type="entry name" value="ClpP/crotonase"/>
    <property type="match status" value="1"/>
</dbReference>
<feature type="domain" description="CoA carboxyltransferase C-terminal" evidence="10">
    <location>
        <begin position="122"/>
        <end position="257"/>
    </location>
</feature>
<evidence type="ECO:0000256" key="2">
    <source>
        <dbReference type="ARBA" id="ARBA00022516"/>
    </source>
</evidence>